<dbReference type="RefSeq" id="WP_138158324.1">
    <property type="nucleotide sequence ID" value="NZ_ANBS01000001.1"/>
</dbReference>
<evidence type="ECO:0000256" key="1">
    <source>
        <dbReference type="SAM" id="MobiDB-lite"/>
    </source>
</evidence>
<proteinExistence type="predicted"/>
<dbReference type="EMBL" id="CP062008">
    <property type="protein sequence ID" value="QPG70354.1"/>
    <property type="molecule type" value="Genomic_DNA"/>
</dbReference>
<dbReference type="GeneID" id="76724234"/>
<gene>
    <name evidence="2" type="ORF">C1S78_004935</name>
</gene>
<accession>A0A8E4W477</accession>
<feature type="region of interest" description="Disordered" evidence="1">
    <location>
        <begin position="29"/>
        <end position="69"/>
    </location>
</feature>
<dbReference type="KEGG" id="mmuc:C1S78_004935"/>
<dbReference type="Proteomes" id="UP000309231">
    <property type="component" value="Chromosome"/>
</dbReference>
<name>A0A8E4W477_MYCMU</name>
<dbReference type="AlphaFoldDB" id="A0A8E4W477"/>
<sequence>MMYAEYEVAAVLVLLVGAACEVTATHLRRAHPARLPDRKAAPPLSKDHGTRSAPTVYRTGTSAPPKGLRLAMERSHARRMERRRVKMEFQAWLEITSRPL</sequence>
<organism evidence="2 3">
    <name type="scientific">Mycolicibacterium mucogenicum DSM 44124</name>
    <dbReference type="NCBI Taxonomy" id="1226753"/>
    <lineage>
        <taxon>Bacteria</taxon>
        <taxon>Bacillati</taxon>
        <taxon>Actinomycetota</taxon>
        <taxon>Actinomycetes</taxon>
        <taxon>Mycobacteriales</taxon>
        <taxon>Mycobacteriaceae</taxon>
        <taxon>Mycolicibacterium</taxon>
    </lineage>
</organism>
<keyword evidence="3" id="KW-1185">Reference proteome</keyword>
<evidence type="ECO:0000313" key="3">
    <source>
        <dbReference type="Proteomes" id="UP000309231"/>
    </source>
</evidence>
<reference evidence="2 3" key="1">
    <citation type="journal article" date="2019" name="BMC Evol. Biol.">
        <title>Comparative genomics of Mycobacterium mucogenicum and Mycobacterium neoaurum clade members emphasizing tRNA and non-coding RNA.</title>
        <authorList>
            <person name="Behra P.R.K."/>
            <person name="Pettersson B.M.F."/>
            <person name="Das S."/>
            <person name="Dasgupta S."/>
            <person name="Kirsebom L.A."/>
        </authorList>
    </citation>
    <scope>NUCLEOTIDE SEQUENCE [LARGE SCALE GENOMIC DNA]</scope>
    <source>
        <strain evidence="2 3">DSM 44124</strain>
    </source>
</reference>
<reference evidence="2 3" key="2">
    <citation type="journal article" date="2019" name="Sci. Rep.">
        <title>Insight into the biology of Mycobacterium mucogenicum and Mycobacterium neoaurum clade members.</title>
        <authorList>
            <person name="Behra P.R.K."/>
            <person name="Pettersson B.M.F."/>
            <person name="Ramesh M."/>
            <person name="Dasgupta S."/>
            <person name="Kirsebom L.A."/>
        </authorList>
    </citation>
    <scope>NUCLEOTIDE SEQUENCE [LARGE SCALE GENOMIC DNA]</scope>
    <source>
        <strain evidence="2 3">DSM 44124</strain>
    </source>
</reference>
<feature type="compositionally biased region" description="Basic and acidic residues" evidence="1">
    <location>
        <begin position="34"/>
        <end position="50"/>
    </location>
</feature>
<evidence type="ECO:0000313" key="2">
    <source>
        <dbReference type="EMBL" id="QPG70354.1"/>
    </source>
</evidence>
<protein>
    <submittedName>
        <fullName evidence="2">Uncharacterized protein</fullName>
    </submittedName>
</protein>